<comment type="caution">
    <text evidence="1">The sequence shown here is derived from an EMBL/GenBank/DDBJ whole genome shotgun (WGS) entry which is preliminary data.</text>
</comment>
<keyword evidence="2" id="KW-1185">Reference proteome</keyword>
<protein>
    <submittedName>
        <fullName evidence="1">Uncharacterized protein</fullName>
    </submittedName>
</protein>
<evidence type="ECO:0000313" key="2">
    <source>
        <dbReference type="Proteomes" id="UP000578449"/>
    </source>
</evidence>
<gene>
    <name evidence="1" type="ORF">HNP84_007641</name>
</gene>
<proteinExistence type="predicted"/>
<accession>A0A840PE50</accession>
<dbReference type="AlphaFoldDB" id="A0A840PE50"/>
<name>A0A840PE50_9ACTN</name>
<reference evidence="1 2" key="1">
    <citation type="submission" date="2020-08" db="EMBL/GenBank/DDBJ databases">
        <title>Genomic Encyclopedia of Type Strains, Phase IV (KMG-IV): sequencing the most valuable type-strain genomes for metagenomic binning, comparative biology and taxonomic classification.</title>
        <authorList>
            <person name="Goeker M."/>
        </authorList>
    </citation>
    <scope>NUCLEOTIDE SEQUENCE [LARGE SCALE GENOMIC DNA]</scope>
    <source>
        <strain evidence="1 2">DSM 45615</strain>
    </source>
</reference>
<evidence type="ECO:0000313" key="1">
    <source>
        <dbReference type="EMBL" id="MBB5137888.1"/>
    </source>
</evidence>
<sequence>MGIGIEGAGVIPSASWLIAFLPAARSSVRDGGGIRSPAGDLVVSSRLRLAGVG</sequence>
<dbReference type="EMBL" id="JACHGN010000020">
    <property type="protein sequence ID" value="MBB5137888.1"/>
    <property type="molecule type" value="Genomic_DNA"/>
</dbReference>
<organism evidence="1 2">
    <name type="scientific">Thermocatellispora tengchongensis</name>
    <dbReference type="NCBI Taxonomy" id="1073253"/>
    <lineage>
        <taxon>Bacteria</taxon>
        <taxon>Bacillati</taxon>
        <taxon>Actinomycetota</taxon>
        <taxon>Actinomycetes</taxon>
        <taxon>Streptosporangiales</taxon>
        <taxon>Streptosporangiaceae</taxon>
        <taxon>Thermocatellispora</taxon>
    </lineage>
</organism>
<dbReference type="Proteomes" id="UP000578449">
    <property type="component" value="Unassembled WGS sequence"/>
</dbReference>